<protein>
    <submittedName>
        <fullName evidence="2">Uncharacterized protein</fullName>
    </submittedName>
</protein>
<comment type="caution">
    <text evidence="2">The sequence shown here is derived from an EMBL/GenBank/DDBJ whole genome shotgun (WGS) entry which is preliminary data.</text>
</comment>
<keyword evidence="1" id="KW-0472">Membrane</keyword>
<dbReference type="AlphaFoldDB" id="A0A086A3L1"/>
<dbReference type="STRING" id="445961.IW15_16100"/>
<organism evidence="2 3">
    <name type="scientific">Chryseobacterium soli</name>
    <dbReference type="NCBI Taxonomy" id="445961"/>
    <lineage>
        <taxon>Bacteria</taxon>
        <taxon>Pseudomonadati</taxon>
        <taxon>Bacteroidota</taxon>
        <taxon>Flavobacteriia</taxon>
        <taxon>Flavobacteriales</taxon>
        <taxon>Weeksellaceae</taxon>
        <taxon>Chryseobacterium group</taxon>
        <taxon>Chryseobacterium</taxon>
    </lineage>
</organism>
<dbReference type="EMBL" id="JPRH01000007">
    <property type="protein sequence ID" value="KFF11275.1"/>
    <property type="molecule type" value="Genomic_DNA"/>
</dbReference>
<evidence type="ECO:0000256" key="1">
    <source>
        <dbReference type="SAM" id="Phobius"/>
    </source>
</evidence>
<evidence type="ECO:0000313" key="2">
    <source>
        <dbReference type="EMBL" id="KFF11275.1"/>
    </source>
</evidence>
<gene>
    <name evidence="2" type="ORF">IW15_16100</name>
</gene>
<evidence type="ECO:0000313" key="3">
    <source>
        <dbReference type="Proteomes" id="UP000028705"/>
    </source>
</evidence>
<dbReference type="eggNOG" id="ENOG50311RP">
    <property type="taxonomic scope" value="Bacteria"/>
</dbReference>
<feature type="transmembrane region" description="Helical" evidence="1">
    <location>
        <begin position="6"/>
        <end position="25"/>
    </location>
</feature>
<keyword evidence="3" id="KW-1185">Reference proteome</keyword>
<accession>A0A086A3L1</accession>
<dbReference type="Proteomes" id="UP000028705">
    <property type="component" value="Unassembled WGS sequence"/>
</dbReference>
<keyword evidence="1" id="KW-0812">Transmembrane</keyword>
<sequence length="112" mass="13523">MLSFTYSTVILKTAIFIMAVLLIILSRIRIFEFENSGMVITIQYHHPFQKKWMVPFIEFPTHLFHDFSIKNNCLYLTLRKENEEFIDFKVRLYRIGSAQIKKIQQEFEEIKN</sequence>
<proteinExistence type="predicted"/>
<reference evidence="2 3" key="1">
    <citation type="submission" date="2014-07" db="EMBL/GenBank/DDBJ databases">
        <title>Genome of Chryseobacterium soli DSM 19298.</title>
        <authorList>
            <person name="Stropko S.J."/>
            <person name="Pipes S.E."/>
            <person name="Newman J."/>
        </authorList>
    </citation>
    <scope>NUCLEOTIDE SEQUENCE [LARGE SCALE GENOMIC DNA]</scope>
    <source>
        <strain evidence="2 3">DSM 19298</strain>
    </source>
</reference>
<keyword evidence="1" id="KW-1133">Transmembrane helix</keyword>
<name>A0A086A3L1_9FLAO</name>